<dbReference type="EC" id="2.7.11.1" evidence="4"/>
<evidence type="ECO:0000256" key="10">
    <source>
        <dbReference type="ARBA" id="ARBA00022741"/>
    </source>
</evidence>
<evidence type="ECO:0000256" key="6">
    <source>
        <dbReference type="ARBA" id="ARBA00022527"/>
    </source>
</evidence>
<dbReference type="GO" id="GO:0005524">
    <property type="term" value="F:ATP binding"/>
    <property type="evidence" value="ECO:0007669"/>
    <property type="project" value="UniProtKB-UniRule"/>
</dbReference>
<organism evidence="19 20">
    <name type="scientific">Dendryphion nanum</name>
    <dbReference type="NCBI Taxonomy" id="256645"/>
    <lineage>
        <taxon>Eukaryota</taxon>
        <taxon>Fungi</taxon>
        <taxon>Dikarya</taxon>
        <taxon>Ascomycota</taxon>
        <taxon>Pezizomycotina</taxon>
        <taxon>Dothideomycetes</taxon>
        <taxon>Pleosporomycetidae</taxon>
        <taxon>Pleosporales</taxon>
        <taxon>Torulaceae</taxon>
        <taxon>Dendryphion</taxon>
    </lineage>
</organism>
<evidence type="ECO:0000313" key="19">
    <source>
        <dbReference type="EMBL" id="KAH7131908.1"/>
    </source>
</evidence>
<feature type="binding site" evidence="16">
    <location>
        <position position="46"/>
    </location>
    <ligand>
        <name>ATP</name>
        <dbReference type="ChEBI" id="CHEBI:30616"/>
    </ligand>
</feature>
<dbReference type="GO" id="GO:0046872">
    <property type="term" value="F:metal ion binding"/>
    <property type="evidence" value="ECO:0007669"/>
    <property type="project" value="UniProtKB-KW"/>
</dbReference>
<evidence type="ECO:0000256" key="17">
    <source>
        <dbReference type="SAM" id="MobiDB-lite"/>
    </source>
</evidence>
<keyword evidence="5" id="KW-0963">Cytoplasm</keyword>
<dbReference type="InterPro" id="IPR000719">
    <property type="entry name" value="Prot_kinase_dom"/>
</dbReference>
<evidence type="ECO:0000256" key="1">
    <source>
        <dbReference type="ARBA" id="ARBA00001946"/>
    </source>
</evidence>
<dbReference type="SMART" id="SM00220">
    <property type="entry name" value="S_TKc"/>
    <property type="match status" value="1"/>
</dbReference>
<name>A0A9P9E6F1_9PLEO</name>
<keyword evidence="13" id="KW-0460">Magnesium</keyword>
<accession>A0A9P9E6F1</accession>
<keyword evidence="11 19" id="KW-0418">Kinase</keyword>
<reference evidence="19" key="1">
    <citation type="journal article" date="2021" name="Nat. Commun.">
        <title>Genetic determinants of endophytism in the Arabidopsis root mycobiome.</title>
        <authorList>
            <person name="Mesny F."/>
            <person name="Miyauchi S."/>
            <person name="Thiergart T."/>
            <person name="Pickel B."/>
            <person name="Atanasova L."/>
            <person name="Karlsson M."/>
            <person name="Huettel B."/>
            <person name="Barry K.W."/>
            <person name="Haridas S."/>
            <person name="Chen C."/>
            <person name="Bauer D."/>
            <person name="Andreopoulos W."/>
            <person name="Pangilinan J."/>
            <person name="LaButti K."/>
            <person name="Riley R."/>
            <person name="Lipzen A."/>
            <person name="Clum A."/>
            <person name="Drula E."/>
            <person name="Henrissat B."/>
            <person name="Kohler A."/>
            <person name="Grigoriev I.V."/>
            <person name="Martin F.M."/>
            <person name="Hacquard S."/>
        </authorList>
    </citation>
    <scope>NUCLEOTIDE SEQUENCE</scope>
    <source>
        <strain evidence="19">MPI-CAGE-CH-0243</strain>
    </source>
</reference>
<keyword evidence="20" id="KW-1185">Reference proteome</keyword>
<comment type="subcellular location">
    <subcellularLocation>
        <location evidence="2">Cytoplasm</location>
    </subcellularLocation>
</comment>
<evidence type="ECO:0000256" key="3">
    <source>
        <dbReference type="ARBA" id="ARBA00008874"/>
    </source>
</evidence>
<evidence type="ECO:0000256" key="12">
    <source>
        <dbReference type="ARBA" id="ARBA00022840"/>
    </source>
</evidence>
<comment type="caution">
    <text evidence="19">The sequence shown here is derived from an EMBL/GenBank/DDBJ whole genome shotgun (WGS) entry which is preliminary data.</text>
</comment>
<evidence type="ECO:0000313" key="20">
    <source>
        <dbReference type="Proteomes" id="UP000700596"/>
    </source>
</evidence>
<comment type="catalytic activity">
    <reaction evidence="15">
        <text>L-seryl-[protein] + ATP = O-phospho-L-seryl-[protein] + ADP + H(+)</text>
        <dbReference type="Rhea" id="RHEA:17989"/>
        <dbReference type="Rhea" id="RHEA-COMP:9863"/>
        <dbReference type="Rhea" id="RHEA-COMP:11604"/>
        <dbReference type="ChEBI" id="CHEBI:15378"/>
        <dbReference type="ChEBI" id="CHEBI:29999"/>
        <dbReference type="ChEBI" id="CHEBI:30616"/>
        <dbReference type="ChEBI" id="CHEBI:83421"/>
        <dbReference type="ChEBI" id="CHEBI:456216"/>
        <dbReference type="EC" id="2.7.11.1"/>
    </reaction>
</comment>
<evidence type="ECO:0000256" key="14">
    <source>
        <dbReference type="ARBA" id="ARBA00047899"/>
    </source>
</evidence>
<dbReference type="InterPro" id="IPR017441">
    <property type="entry name" value="Protein_kinase_ATP_BS"/>
</dbReference>
<evidence type="ECO:0000256" key="7">
    <source>
        <dbReference type="ARBA" id="ARBA00022553"/>
    </source>
</evidence>
<feature type="region of interest" description="Disordered" evidence="17">
    <location>
        <begin position="505"/>
        <end position="546"/>
    </location>
</feature>
<comment type="catalytic activity">
    <reaction evidence="14">
        <text>L-threonyl-[protein] + ATP = O-phospho-L-threonyl-[protein] + ADP + H(+)</text>
        <dbReference type="Rhea" id="RHEA:46608"/>
        <dbReference type="Rhea" id="RHEA-COMP:11060"/>
        <dbReference type="Rhea" id="RHEA-COMP:11605"/>
        <dbReference type="ChEBI" id="CHEBI:15378"/>
        <dbReference type="ChEBI" id="CHEBI:30013"/>
        <dbReference type="ChEBI" id="CHEBI:30616"/>
        <dbReference type="ChEBI" id="CHEBI:61977"/>
        <dbReference type="ChEBI" id="CHEBI:456216"/>
        <dbReference type="EC" id="2.7.11.1"/>
    </reaction>
</comment>
<dbReference type="FunFam" id="3.30.200.20:FF:000488">
    <property type="entry name" value="Related to severin kinase"/>
    <property type="match status" value="1"/>
</dbReference>
<dbReference type="InterPro" id="IPR050629">
    <property type="entry name" value="STE20/SPS1-PAK"/>
</dbReference>
<comment type="similarity">
    <text evidence="3">Belongs to the protein kinase superfamily. STE Ser/Thr protein kinase family. STE20 subfamily.</text>
</comment>
<dbReference type="Pfam" id="PF00069">
    <property type="entry name" value="Pkinase"/>
    <property type="match status" value="1"/>
</dbReference>
<proteinExistence type="inferred from homology"/>
<dbReference type="PANTHER" id="PTHR48012">
    <property type="entry name" value="STERILE20-LIKE KINASE, ISOFORM B-RELATED"/>
    <property type="match status" value="1"/>
</dbReference>
<keyword evidence="10 16" id="KW-0547">Nucleotide-binding</keyword>
<dbReference type="SUPFAM" id="SSF56112">
    <property type="entry name" value="Protein kinase-like (PK-like)"/>
    <property type="match status" value="1"/>
</dbReference>
<dbReference type="OrthoDB" id="248923at2759"/>
<dbReference type="PROSITE" id="PS50011">
    <property type="entry name" value="PROTEIN_KINASE_DOM"/>
    <property type="match status" value="1"/>
</dbReference>
<keyword evidence="9" id="KW-0479">Metal-binding</keyword>
<evidence type="ECO:0000256" key="5">
    <source>
        <dbReference type="ARBA" id="ARBA00022490"/>
    </source>
</evidence>
<evidence type="ECO:0000256" key="16">
    <source>
        <dbReference type="PROSITE-ProRule" id="PRU10141"/>
    </source>
</evidence>
<dbReference type="PANTHER" id="PTHR48012:SF10">
    <property type="entry name" value="FI20177P1"/>
    <property type="match status" value="1"/>
</dbReference>
<dbReference type="Proteomes" id="UP000700596">
    <property type="component" value="Unassembled WGS sequence"/>
</dbReference>
<keyword evidence="6" id="KW-0723">Serine/threonine-protein kinase</keyword>
<dbReference type="InterPro" id="IPR011009">
    <property type="entry name" value="Kinase-like_dom_sf"/>
</dbReference>
<feature type="compositionally biased region" description="Acidic residues" evidence="17">
    <location>
        <begin position="721"/>
        <end position="733"/>
    </location>
</feature>
<evidence type="ECO:0000256" key="8">
    <source>
        <dbReference type="ARBA" id="ARBA00022679"/>
    </source>
</evidence>
<dbReference type="Gene3D" id="1.10.510.10">
    <property type="entry name" value="Transferase(Phosphotransferase) domain 1"/>
    <property type="match status" value="1"/>
</dbReference>
<evidence type="ECO:0000256" key="9">
    <source>
        <dbReference type="ARBA" id="ARBA00022723"/>
    </source>
</evidence>
<dbReference type="CDD" id="cd06609">
    <property type="entry name" value="STKc_MST3_like"/>
    <property type="match status" value="1"/>
</dbReference>
<dbReference type="Gene3D" id="3.30.200.20">
    <property type="entry name" value="Phosphorylase Kinase, domain 1"/>
    <property type="match status" value="1"/>
</dbReference>
<evidence type="ECO:0000256" key="2">
    <source>
        <dbReference type="ARBA" id="ARBA00004496"/>
    </source>
</evidence>
<feature type="region of interest" description="Disordered" evidence="17">
    <location>
        <begin position="294"/>
        <end position="314"/>
    </location>
</feature>
<gene>
    <name evidence="19" type="ORF">B0J11DRAFT_210217</name>
</gene>
<dbReference type="AlphaFoldDB" id="A0A9P9E6F1"/>
<feature type="region of interest" description="Disordered" evidence="17">
    <location>
        <begin position="326"/>
        <end position="402"/>
    </location>
</feature>
<feature type="compositionally biased region" description="Polar residues" evidence="17">
    <location>
        <begin position="594"/>
        <end position="609"/>
    </location>
</feature>
<evidence type="ECO:0000256" key="15">
    <source>
        <dbReference type="ARBA" id="ARBA00048679"/>
    </source>
</evidence>
<evidence type="ECO:0000256" key="11">
    <source>
        <dbReference type="ARBA" id="ARBA00022777"/>
    </source>
</evidence>
<dbReference type="FunFam" id="1.10.510.10:FF:000411">
    <property type="entry name" value="Probable Ste20-like kinase Don3"/>
    <property type="match status" value="1"/>
</dbReference>
<comment type="cofactor">
    <cofactor evidence="1">
        <name>Mg(2+)</name>
        <dbReference type="ChEBI" id="CHEBI:18420"/>
    </cofactor>
</comment>
<evidence type="ECO:0000259" key="18">
    <source>
        <dbReference type="PROSITE" id="PS50011"/>
    </source>
</evidence>
<dbReference type="GO" id="GO:0004674">
    <property type="term" value="F:protein serine/threonine kinase activity"/>
    <property type="evidence" value="ECO:0007669"/>
    <property type="project" value="UniProtKB-KW"/>
</dbReference>
<protein>
    <recommendedName>
        <fullName evidence="4">non-specific serine/threonine protein kinase</fullName>
        <ecNumber evidence="4">2.7.11.1</ecNumber>
    </recommendedName>
</protein>
<evidence type="ECO:0000256" key="4">
    <source>
        <dbReference type="ARBA" id="ARBA00012513"/>
    </source>
</evidence>
<keyword evidence="12 16" id="KW-0067">ATP-binding</keyword>
<dbReference type="EMBL" id="JAGMWT010000003">
    <property type="protein sequence ID" value="KAH7131908.1"/>
    <property type="molecule type" value="Genomic_DNA"/>
</dbReference>
<keyword evidence="8" id="KW-0808">Transferase</keyword>
<feature type="region of interest" description="Disordered" evidence="17">
    <location>
        <begin position="587"/>
        <end position="609"/>
    </location>
</feature>
<evidence type="ECO:0000256" key="13">
    <source>
        <dbReference type="ARBA" id="ARBA00022842"/>
    </source>
</evidence>
<feature type="compositionally biased region" description="Basic residues" evidence="17">
    <location>
        <begin position="737"/>
        <end position="746"/>
    </location>
</feature>
<keyword evidence="7" id="KW-0597">Phosphoprotein</keyword>
<dbReference type="PROSITE" id="PS00107">
    <property type="entry name" value="PROTEIN_KINASE_ATP"/>
    <property type="match status" value="1"/>
</dbReference>
<sequence length="754" mass="83520">MSGRFKDSGSVDPATLYTKQQCIGGGSFGKVYKGIDRRTGQLVAIKVIDVENAEDEVDDIVSEISILSGMSSPYVTKYYGSYLHGSDLWIVMEFCSGGSCADLMKPGTMNEAEIAVICKELLMGLSYLHEDGKLHRDIKAANILVGANGQIKLADFGVSGQLSATMTKKNTFVGTPFWMAPEVIRQSGYDGKADIWSLGITALEMANGEPPYADIHPMKVLFLIPKNPSPQLTGNFSNAFKDFVDLCLRKDPKERPSAKQLLQHTFIRKAGKPARLQELITRYQDWQLRNPKQATDFEDDVAPQKRPTPVNEDLWDFGTIRPVQHAGRPTALRPLADANARNVSPGRKPVASYGDENVDMEADDTVRLASPPPSPTKLLPRLQPPASPRTAAQVPLPPSPDKVKVAPSPFSLYEAPKMSPVPGLFSPHPPGRVMATPTKPTPQQPRRQTPLGRDYDEYLQRSIAEDMGALEVETPRQTPKQILKQEPTPTRASVLRENGRTPAVHKLPEIPQDDSLPEDPQTVHRSVGKSSAPFVSTGKPPQMGELRSPHVEEFSRQQFNEDYNLPLPQADPFGGPFVGDRALKQSAQPLKGQTPRSSNGGSFRISNIGLNSPAPQQDITAIDGVIVPALQEALIRRSLQKSLLNKMEAPQSLNDPEGYLARRRHREECHNAIQKNVLELIDRFKELDQLDNKTDLGMGGDVKSFLEGFLEEILVRVEAHDESDEEFEEDFDEEMLRRKKEKKARKSKEGSQRV</sequence>
<feature type="domain" description="Protein kinase" evidence="18">
    <location>
        <begin position="17"/>
        <end position="267"/>
    </location>
</feature>
<feature type="region of interest" description="Disordered" evidence="17">
    <location>
        <begin position="720"/>
        <end position="754"/>
    </location>
</feature>
<dbReference type="GO" id="GO:0005737">
    <property type="term" value="C:cytoplasm"/>
    <property type="evidence" value="ECO:0007669"/>
    <property type="project" value="UniProtKB-SubCell"/>
</dbReference>